<dbReference type="OrthoDB" id="1896968at2759"/>
<dbReference type="AlphaFoldDB" id="A0A1Y1I2T5"/>
<reference evidence="2 3" key="1">
    <citation type="journal article" date="2014" name="Nat. Commun.">
        <title>Klebsormidium flaccidum genome reveals primary factors for plant terrestrial adaptation.</title>
        <authorList>
            <person name="Hori K."/>
            <person name="Maruyama F."/>
            <person name="Fujisawa T."/>
            <person name="Togashi T."/>
            <person name="Yamamoto N."/>
            <person name="Seo M."/>
            <person name="Sato S."/>
            <person name="Yamada T."/>
            <person name="Mori H."/>
            <person name="Tajima N."/>
            <person name="Moriyama T."/>
            <person name="Ikeuchi M."/>
            <person name="Watanabe M."/>
            <person name="Wada H."/>
            <person name="Kobayashi K."/>
            <person name="Saito M."/>
            <person name="Masuda T."/>
            <person name="Sasaki-Sekimoto Y."/>
            <person name="Mashiguchi K."/>
            <person name="Awai K."/>
            <person name="Shimojima M."/>
            <person name="Masuda S."/>
            <person name="Iwai M."/>
            <person name="Nobusawa T."/>
            <person name="Narise T."/>
            <person name="Kondo S."/>
            <person name="Saito H."/>
            <person name="Sato R."/>
            <person name="Murakawa M."/>
            <person name="Ihara Y."/>
            <person name="Oshima-Yamada Y."/>
            <person name="Ohtaka K."/>
            <person name="Satoh M."/>
            <person name="Sonobe K."/>
            <person name="Ishii M."/>
            <person name="Ohtani R."/>
            <person name="Kanamori-Sato M."/>
            <person name="Honoki R."/>
            <person name="Miyazaki D."/>
            <person name="Mochizuki H."/>
            <person name="Umetsu J."/>
            <person name="Higashi K."/>
            <person name="Shibata D."/>
            <person name="Kamiya Y."/>
            <person name="Sato N."/>
            <person name="Nakamura Y."/>
            <person name="Tabata S."/>
            <person name="Ida S."/>
            <person name="Kurokawa K."/>
            <person name="Ohta H."/>
        </authorList>
    </citation>
    <scope>NUCLEOTIDE SEQUENCE [LARGE SCALE GENOMIC DNA]</scope>
    <source>
        <strain evidence="2 3">NIES-2285</strain>
    </source>
</reference>
<dbReference type="Proteomes" id="UP000054558">
    <property type="component" value="Unassembled WGS sequence"/>
</dbReference>
<proteinExistence type="predicted"/>
<name>A0A1Y1I2T5_KLENI</name>
<organism evidence="2 3">
    <name type="scientific">Klebsormidium nitens</name>
    <name type="common">Green alga</name>
    <name type="synonym">Ulothrix nitens</name>
    <dbReference type="NCBI Taxonomy" id="105231"/>
    <lineage>
        <taxon>Eukaryota</taxon>
        <taxon>Viridiplantae</taxon>
        <taxon>Streptophyta</taxon>
        <taxon>Klebsormidiophyceae</taxon>
        <taxon>Klebsormidiales</taxon>
        <taxon>Klebsormidiaceae</taxon>
        <taxon>Klebsormidium</taxon>
    </lineage>
</organism>
<keyword evidence="3" id="KW-1185">Reference proteome</keyword>
<dbReference type="SUPFAM" id="SSF81383">
    <property type="entry name" value="F-box domain"/>
    <property type="match status" value="1"/>
</dbReference>
<dbReference type="EMBL" id="DF237060">
    <property type="protein sequence ID" value="GAQ82438.1"/>
    <property type="molecule type" value="Genomic_DNA"/>
</dbReference>
<feature type="region of interest" description="Disordered" evidence="1">
    <location>
        <begin position="91"/>
        <end position="137"/>
    </location>
</feature>
<evidence type="ECO:0000313" key="3">
    <source>
        <dbReference type="Proteomes" id="UP000054558"/>
    </source>
</evidence>
<evidence type="ECO:0000256" key="1">
    <source>
        <dbReference type="SAM" id="MobiDB-lite"/>
    </source>
</evidence>
<protein>
    <recommendedName>
        <fullName evidence="4">F-box domain-containing protein</fullName>
    </recommendedName>
</protein>
<evidence type="ECO:0000313" key="2">
    <source>
        <dbReference type="EMBL" id="GAQ82438.1"/>
    </source>
</evidence>
<dbReference type="InterPro" id="IPR036047">
    <property type="entry name" value="F-box-like_dom_sf"/>
</dbReference>
<gene>
    <name evidence="2" type="ORF">KFL_001110145</name>
</gene>
<accession>A0A1Y1I2T5</accession>
<sequence length="223" mass="24619">MNLVSITAINIMSAEINDPHKVTGEVSIDVAWSEERRPMDTLSSDVLLAIVHKLAAQDPLALLTATCACKDFLSVTEDNSWVWKKIFYSSRPPSQPARGFRAFPPRPRARPRTLPSEARSERAAATAAAREEQVPDSQARARLIRGGKCWADSRAAAMDTIPNDVLLTIVHKLAAQDPLALLTATCARVTDENEEVWRNIFYGSDVDINFGENSADWRGETES</sequence>
<evidence type="ECO:0008006" key="4">
    <source>
        <dbReference type="Google" id="ProtNLM"/>
    </source>
</evidence>